<organism evidence="2 3">
    <name type="scientific">Plectus sambesii</name>
    <dbReference type="NCBI Taxonomy" id="2011161"/>
    <lineage>
        <taxon>Eukaryota</taxon>
        <taxon>Metazoa</taxon>
        <taxon>Ecdysozoa</taxon>
        <taxon>Nematoda</taxon>
        <taxon>Chromadorea</taxon>
        <taxon>Plectida</taxon>
        <taxon>Plectina</taxon>
        <taxon>Plectoidea</taxon>
        <taxon>Plectidae</taxon>
        <taxon>Plectus</taxon>
    </lineage>
</organism>
<protein>
    <submittedName>
        <fullName evidence="3">Tc1-like transposase DDE domain-containing protein</fullName>
    </submittedName>
</protein>
<dbReference type="WBParaSite" id="PSAMB.scaffold5406size11779.g26541.t1">
    <property type="protein sequence ID" value="PSAMB.scaffold5406size11779.g26541.t1"/>
    <property type="gene ID" value="PSAMB.scaffold5406size11779.g26541"/>
</dbReference>
<dbReference type="PANTHER" id="PTHR33939:SF1">
    <property type="entry name" value="DUF4371 DOMAIN-CONTAINING PROTEIN"/>
    <property type="match status" value="1"/>
</dbReference>
<evidence type="ECO:0000313" key="3">
    <source>
        <dbReference type="WBParaSite" id="PSAMB.scaffold5406size11779.g26541.t1"/>
    </source>
</evidence>
<dbReference type="AlphaFoldDB" id="A0A914WU40"/>
<dbReference type="Pfam" id="PF13358">
    <property type="entry name" value="DDE_3"/>
    <property type="match status" value="1"/>
</dbReference>
<sequence>MLYDEIIRPLRHVHKKDAFEALARQHGVLILRLPPYHCILNPIELLWAKVKGDLRKQNRIENKLFEVVNICRDVFSEITVNFCSSVCRHAEAEEAQFFTKDGIIVPAVLPLTVPFDDPSCFDENSYEEEY</sequence>
<accession>A0A914WU40</accession>
<keyword evidence="2" id="KW-1185">Reference proteome</keyword>
<dbReference type="Gene3D" id="3.30.420.10">
    <property type="entry name" value="Ribonuclease H-like superfamily/Ribonuclease H"/>
    <property type="match status" value="1"/>
</dbReference>
<evidence type="ECO:0000259" key="1">
    <source>
        <dbReference type="Pfam" id="PF13358"/>
    </source>
</evidence>
<reference evidence="3" key="1">
    <citation type="submission" date="2022-11" db="UniProtKB">
        <authorList>
            <consortium name="WormBaseParasite"/>
        </authorList>
    </citation>
    <scope>IDENTIFICATION</scope>
</reference>
<dbReference type="InterPro" id="IPR036397">
    <property type="entry name" value="RNaseH_sf"/>
</dbReference>
<name>A0A914WU40_9BILA</name>
<dbReference type="PANTHER" id="PTHR33939">
    <property type="entry name" value="PROTEIN CBG22215"/>
    <property type="match status" value="1"/>
</dbReference>
<proteinExistence type="predicted"/>
<feature type="domain" description="Tc1-like transposase DDE" evidence="1">
    <location>
        <begin position="13"/>
        <end position="62"/>
    </location>
</feature>
<evidence type="ECO:0000313" key="2">
    <source>
        <dbReference type="Proteomes" id="UP000887566"/>
    </source>
</evidence>
<dbReference type="Proteomes" id="UP000887566">
    <property type="component" value="Unplaced"/>
</dbReference>
<dbReference type="InterPro" id="IPR038717">
    <property type="entry name" value="Tc1-like_DDE_dom"/>
</dbReference>
<dbReference type="GO" id="GO:0003676">
    <property type="term" value="F:nucleic acid binding"/>
    <property type="evidence" value="ECO:0007669"/>
    <property type="project" value="InterPro"/>
</dbReference>